<protein>
    <submittedName>
        <fullName evidence="2">Uncharacterized protein</fullName>
    </submittedName>
</protein>
<proteinExistence type="predicted"/>
<evidence type="ECO:0000313" key="3">
    <source>
        <dbReference type="Proteomes" id="UP000004754"/>
    </source>
</evidence>
<evidence type="ECO:0000256" key="1">
    <source>
        <dbReference type="SAM" id="Coils"/>
    </source>
</evidence>
<dbReference type="EMBL" id="AEQN01000007">
    <property type="protein sequence ID" value="EFV02451.1"/>
    <property type="molecule type" value="Genomic_DNA"/>
</dbReference>
<feature type="coiled-coil region" evidence="1">
    <location>
        <begin position="106"/>
        <end position="133"/>
    </location>
</feature>
<sequence>MEKKGEHRMELLIGENRAPITSEDIDHFMAFATKALGSLQDLSLNEDERVASRDALRRRLRIEEDRTRAVFDQNSADVNMLQWRVHRASPILPVHEAFLERQVVRIRELNSLAQEMRDVIAEVKDHLQKLENYRVLG</sequence>
<comment type="caution">
    <text evidence="2">The sequence shown here is derived from an EMBL/GenBank/DDBJ whole genome shotgun (WGS) entry which is preliminary data.</text>
</comment>
<dbReference type="AlphaFoldDB" id="E6MEC6"/>
<name>E6MEC6_9FIRM</name>
<organism evidence="2 3">
    <name type="scientific">Pseudoramibacter alactolyticus ATCC 23263</name>
    <dbReference type="NCBI Taxonomy" id="887929"/>
    <lineage>
        <taxon>Bacteria</taxon>
        <taxon>Bacillati</taxon>
        <taxon>Bacillota</taxon>
        <taxon>Clostridia</taxon>
        <taxon>Eubacteriales</taxon>
        <taxon>Eubacteriaceae</taxon>
        <taxon>Pseudoramibacter</taxon>
    </lineage>
</organism>
<dbReference type="STRING" id="887929.HMP0721_0359"/>
<reference evidence="2 3" key="1">
    <citation type="submission" date="2010-12" db="EMBL/GenBank/DDBJ databases">
        <authorList>
            <person name="Muzny D."/>
            <person name="Qin X."/>
            <person name="Deng J."/>
            <person name="Jiang H."/>
            <person name="Liu Y."/>
            <person name="Qu J."/>
            <person name="Song X.-Z."/>
            <person name="Zhang L."/>
            <person name="Thornton R."/>
            <person name="Coyle M."/>
            <person name="Francisco L."/>
            <person name="Jackson L."/>
            <person name="Javaid M."/>
            <person name="Korchina V."/>
            <person name="Kovar C."/>
            <person name="Mata R."/>
            <person name="Mathew T."/>
            <person name="Ngo R."/>
            <person name="Nguyen L."/>
            <person name="Nguyen N."/>
            <person name="Okwuonu G."/>
            <person name="Ongeri F."/>
            <person name="Pham C."/>
            <person name="Simmons D."/>
            <person name="Wilczek-Boney K."/>
            <person name="Hale W."/>
            <person name="Jakkamsetti A."/>
            <person name="Pham P."/>
            <person name="Ruth R."/>
            <person name="San Lucas F."/>
            <person name="Warren J."/>
            <person name="Zhang J."/>
            <person name="Zhao Z."/>
            <person name="Zhou C."/>
            <person name="Zhu D."/>
            <person name="Lee S."/>
            <person name="Bess C."/>
            <person name="Blankenburg K."/>
            <person name="Forbes L."/>
            <person name="Fu Q."/>
            <person name="Gubbala S."/>
            <person name="Hirani K."/>
            <person name="Jayaseelan J.C."/>
            <person name="Lara F."/>
            <person name="Munidasa M."/>
            <person name="Palculict T."/>
            <person name="Patil S."/>
            <person name="Pu L.-L."/>
            <person name="Saada N."/>
            <person name="Tang L."/>
            <person name="Weissenberger G."/>
            <person name="Zhu Y."/>
            <person name="Hemphill L."/>
            <person name="Shang Y."/>
            <person name="Youmans B."/>
            <person name="Ayvaz T."/>
            <person name="Ross M."/>
            <person name="Santibanez J."/>
            <person name="Aqrawi P."/>
            <person name="Gross S."/>
            <person name="Joshi V."/>
            <person name="Fowler G."/>
            <person name="Nazareth L."/>
            <person name="Reid J."/>
            <person name="Worley K."/>
            <person name="Petrosino J."/>
            <person name="Highlander S."/>
            <person name="Gibbs R."/>
        </authorList>
    </citation>
    <scope>NUCLEOTIDE SEQUENCE [LARGE SCALE GENOMIC DNA]</scope>
    <source>
        <strain evidence="2 3">ATCC 23263</strain>
    </source>
</reference>
<gene>
    <name evidence="2" type="ORF">HMP0721_0359</name>
</gene>
<accession>E6MEC6</accession>
<dbReference type="Proteomes" id="UP000004754">
    <property type="component" value="Unassembled WGS sequence"/>
</dbReference>
<keyword evidence="1" id="KW-0175">Coiled coil</keyword>
<keyword evidence="3" id="KW-1185">Reference proteome</keyword>
<dbReference type="HOGENOM" id="CLU_1863445_0_0_9"/>
<evidence type="ECO:0000313" key="2">
    <source>
        <dbReference type="EMBL" id="EFV02451.1"/>
    </source>
</evidence>